<comment type="caution">
    <text evidence="2">The sequence shown here is derived from an EMBL/GenBank/DDBJ whole genome shotgun (WGS) entry which is preliminary data.</text>
</comment>
<proteinExistence type="predicted"/>
<protein>
    <submittedName>
        <fullName evidence="2">Phorbol ester/diacylglycerol-binding protein unc-13</fullName>
    </submittedName>
</protein>
<organism evidence="2 3">
    <name type="scientific">Geodia barretti</name>
    <name type="common">Barrett's horny sponge</name>
    <dbReference type="NCBI Taxonomy" id="519541"/>
    <lineage>
        <taxon>Eukaryota</taxon>
        <taxon>Metazoa</taxon>
        <taxon>Porifera</taxon>
        <taxon>Demospongiae</taxon>
        <taxon>Heteroscleromorpha</taxon>
        <taxon>Tetractinellida</taxon>
        <taxon>Astrophorina</taxon>
        <taxon>Geodiidae</taxon>
        <taxon>Geodia</taxon>
    </lineage>
</organism>
<dbReference type="GO" id="GO:0016082">
    <property type="term" value="P:synaptic vesicle priming"/>
    <property type="evidence" value="ECO:0007669"/>
    <property type="project" value="TreeGrafter"/>
</dbReference>
<dbReference type="EMBL" id="CASHTH010004144">
    <property type="protein sequence ID" value="CAI8054102.1"/>
    <property type="molecule type" value="Genomic_DNA"/>
</dbReference>
<evidence type="ECO:0000259" key="1">
    <source>
        <dbReference type="PROSITE" id="PS51259"/>
    </source>
</evidence>
<dbReference type="AlphaFoldDB" id="A0AA35XK81"/>
<evidence type="ECO:0000313" key="3">
    <source>
        <dbReference type="Proteomes" id="UP001174909"/>
    </source>
</evidence>
<dbReference type="GO" id="GO:0005886">
    <property type="term" value="C:plasma membrane"/>
    <property type="evidence" value="ECO:0007669"/>
    <property type="project" value="TreeGrafter"/>
</dbReference>
<dbReference type="GO" id="GO:0005516">
    <property type="term" value="F:calmodulin binding"/>
    <property type="evidence" value="ECO:0007669"/>
    <property type="project" value="TreeGrafter"/>
</dbReference>
<dbReference type="PANTHER" id="PTHR10480">
    <property type="entry name" value="PROTEIN UNC-13 HOMOLOG"/>
    <property type="match status" value="1"/>
</dbReference>
<dbReference type="GO" id="GO:0035249">
    <property type="term" value="P:synaptic transmission, glutamatergic"/>
    <property type="evidence" value="ECO:0007669"/>
    <property type="project" value="TreeGrafter"/>
</dbReference>
<name>A0AA35XK81_GEOBA</name>
<dbReference type="GO" id="GO:0099525">
    <property type="term" value="P:presynaptic dense core vesicle exocytosis"/>
    <property type="evidence" value="ECO:0007669"/>
    <property type="project" value="TreeGrafter"/>
</dbReference>
<feature type="domain" description="MHD2" evidence="1">
    <location>
        <begin position="1"/>
        <end position="82"/>
    </location>
</feature>
<evidence type="ECO:0000313" key="2">
    <source>
        <dbReference type="EMBL" id="CAI8054102.1"/>
    </source>
</evidence>
<dbReference type="InterPro" id="IPR027080">
    <property type="entry name" value="Unc-13"/>
</dbReference>
<dbReference type="GO" id="GO:0061789">
    <property type="term" value="P:dense core granule priming"/>
    <property type="evidence" value="ECO:0007669"/>
    <property type="project" value="TreeGrafter"/>
</dbReference>
<dbReference type="GO" id="GO:0045202">
    <property type="term" value="C:synapse"/>
    <property type="evidence" value="ECO:0007669"/>
    <property type="project" value="GOC"/>
</dbReference>
<dbReference type="PANTHER" id="PTHR10480:SF12">
    <property type="entry name" value="UNC-13, ISOFORM E"/>
    <property type="match status" value="1"/>
</dbReference>
<sequence length="122" mass="13748">MLLPMLQWDKEGVQAATSEFPAHHYTSRQCTALETMLEILRDFFAEGGQVQIKPATLDRGITQLKGIICLYRQTTDMIISDYIADSNQRLQNTDASCGEVSMEIDAYHHPATGELEGTIRVW</sequence>
<keyword evidence="3" id="KW-1185">Reference proteome</keyword>
<reference evidence="2" key="1">
    <citation type="submission" date="2023-03" db="EMBL/GenBank/DDBJ databases">
        <authorList>
            <person name="Steffen K."/>
            <person name="Cardenas P."/>
        </authorList>
    </citation>
    <scope>NUCLEOTIDE SEQUENCE</scope>
</reference>
<dbReference type="GO" id="GO:0017075">
    <property type="term" value="F:syntaxin-1 binding"/>
    <property type="evidence" value="ECO:0007669"/>
    <property type="project" value="TreeGrafter"/>
</dbReference>
<dbReference type="GO" id="GO:0016081">
    <property type="term" value="P:synaptic vesicle docking"/>
    <property type="evidence" value="ECO:0007669"/>
    <property type="project" value="TreeGrafter"/>
</dbReference>
<accession>A0AA35XK81</accession>
<gene>
    <name evidence="2" type="ORF">GBAR_LOCUS29565</name>
</gene>
<dbReference type="GO" id="GO:0019992">
    <property type="term" value="F:diacylglycerol binding"/>
    <property type="evidence" value="ECO:0007669"/>
    <property type="project" value="InterPro"/>
</dbReference>
<dbReference type="InterPro" id="IPR014772">
    <property type="entry name" value="Munc13_dom-2"/>
</dbReference>
<dbReference type="PROSITE" id="PS51259">
    <property type="entry name" value="MHD2"/>
    <property type="match status" value="1"/>
</dbReference>
<dbReference type="Proteomes" id="UP001174909">
    <property type="component" value="Unassembled WGS sequence"/>
</dbReference>